<dbReference type="Gene3D" id="3.90.640.10">
    <property type="entry name" value="Actin, Chain A, domain 4"/>
    <property type="match status" value="1"/>
</dbReference>
<keyword evidence="2" id="KW-0067">ATP-binding</keyword>
<dbReference type="Pfam" id="PF00012">
    <property type="entry name" value="HSP70"/>
    <property type="match status" value="1"/>
</dbReference>
<evidence type="ECO:0000256" key="3">
    <source>
        <dbReference type="SAM" id="MobiDB-lite"/>
    </source>
</evidence>
<feature type="region of interest" description="Disordered" evidence="3">
    <location>
        <begin position="31"/>
        <end position="57"/>
    </location>
</feature>
<dbReference type="GO" id="GO:0005524">
    <property type="term" value="F:ATP binding"/>
    <property type="evidence" value="ECO:0007669"/>
    <property type="project" value="UniProtKB-KW"/>
</dbReference>
<accession>A0A9P5P5X3</accession>
<evidence type="ECO:0000313" key="5">
    <source>
        <dbReference type="Proteomes" id="UP000772434"/>
    </source>
</evidence>
<reference evidence="4" key="1">
    <citation type="submission" date="2020-11" db="EMBL/GenBank/DDBJ databases">
        <authorList>
            <consortium name="DOE Joint Genome Institute"/>
            <person name="Ahrendt S."/>
            <person name="Riley R."/>
            <person name="Andreopoulos W."/>
            <person name="Labutti K."/>
            <person name="Pangilinan J."/>
            <person name="Ruiz-Duenas F.J."/>
            <person name="Barrasa J.M."/>
            <person name="Sanchez-Garcia M."/>
            <person name="Camarero S."/>
            <person name="Miyauchi S."/>
            <person name="Serrano A."/>
            <person name="Linde D."/>
            <person name="Babiker R."/>
            <person name="Drula E."/>
            <person name="Ayuso-Fernandez I."/>
            <person name="Pacheco R."/>
            <person name="Padilla G."/>
            <person name="Ferreira P."/>
            <person name="Barriuso J."/>
            <person name="Kellner H."/>
            <person name="Castanera R."/>
            <person name="Alfaro M."/>
            <person name="Ramirez L."/>
            <person name="Pisabarro A.G."/>
            <person name="Kuo A."/>
            <person name="Tritt A."/>
            <person name="Lipzen A."/>
            <person name="He G."/>
            <person name="Yan M."/>
            <person name="Ng V."/>
            <person name="Cullen D."/>
            <person name="Martin F."/>
            <person name="Rosso M.-N."/>
            <person name="Henrissat B."/>
            <person name="Hibbett D."/>
            <person name="Martinez A.T."/>
            <person name="Grigoriev I.V."/>
        </authorList>
    </citation>
    <scope>NUCLEOTIDE SEQUENCE</scope>
    <source>
        <strain evidence="4">AH 40177</strain>
    </source>
</reference>
<gene>
    <name evidence="4" type="ORF">BDP27DRAFT_1373924</name>
</gene>
<dbReference type="SUPFAM" id="SSF53067">
    <property type="entry name" value="Actin-like ATPase domain"/>
    <property type="match status" value="1"/>
</dbReference>
<dbReference type="EMBL" id="JADNRY010000499">
    <property type="protein sequence ID" value="KAF9046997.1"/>
    <property type="molecule type" value="Genomic_DNA"/>
</dbReference>
<keyword evidence="1" id="KW-0547">Nucleotide-binding</keyword>
<sequence>MLLVDPAFYDSEYIFIIFIIDADMSRPRLTTQTSSEFVERPRPPMRNPRASRSSSRNAQYVISANAAEAPISVKSIINKADASSKLTWDKLKRIIADELSLITVPIEHAVTNFALALDEIEAVDLIGGSFCMTTDGTLACSATFSYLIPSPVAHARNFPLLFCLPISLTDSHSFLSADLFSPLTCVLSVVPILLGTCILSSTAHCVLQSFNYRYIPKADRRSSHAMGIVSSPPLLIFQTSGVNGSTCGCIAKQDGTEAPSSDSNGQTRTIGTSSAKILQLQQALRALEDDPETTLEDLVEALELLEGFMLMLRERLVTQNC</sequence>
<evidence type="ECO:0000256" key="1">
    <source>
        <dbReference type="ARBA" id="ARBA00022741"/>
    </source>
</evidence>
<comment type="caution">
    <text evidence="4">The sequence shown here is derived from an EMBL/GenBank/DDBJ whole genome shotgun (WGS) entry which is preliminary data.</text>
</comment>
<evidence type="ECO:0000313" key="4">
    <source>
        <dbReference type="EMBL" id="KAF9046997.1"/>
    </source>
</evidence>
<feature type="compositionally biased region" description="Low complexity" evidence="3">
    <location>
        <begin position="47"/>
        <end position="57"/>
    </location>
</feature>
<dbReference type="GO" id="GO:0140662">
    <property type="term" value="F:ATP-dependent protein folding chaperone"/>
    <property type="evidence" value="ECO:0007669"/>
    <property type="project" value="InterPro"/>
</dbReference>
<evidence type="ECO:0000256" key="2">
    <source>
        <dbReference type="ARBA" id="ARBA00022840"/>
    </source>
</evidence>
<protein>
    <submittedName>
        <fullName evidence="4">Uncharacterized protein</fullName>
    </submittedName>
</protein>
<dbReference type="Proteomes" id="UP000772434">
    <property type="component" value="Unassembled WGS sequence"/>
</dbReference>
<dbReference type="InterPro" id="IPR043129">
    <property type="entry name" value="ATPase_NBD"/>
</dbReference>
<proteinExistence type="predicted"/>
<dbReference type="AlphaFoldDB" id="A0A9P5P5X3"/>
<dbReference type="InterPro" id="IPR013126">
    <property type="entry name" value="Hsp_70_fam"/>
</dbReference>
<dbReference type="Gene3D" id="3.30.420.40">
    <property type="match status" value="1"/>
</dbReference>
<name>A0A9P5P5X3_9AGAR</name>
<keyword evidence="5" id="KW-1185">Reference proteome</keyword>
<organism evidence="4 5">
    <name type="scientific">Rhodocollybia butyracea</name>
    <dbReference type="NCBI Taxonomy" id="206335"/>
    <lineage>
        <taxon>Eukaryota</taxon>
        <taxon>Fungi</taxon>
        <taxon>Dikarya</taxon>
        <taxon>Basidiomycota</taxon>
        <taxon>Agaricomycotina</taxon>
        <taxon>Agaricomycetes</taxon>
        <taxon>Agaricomycetidae</taxon>
        <taxon>Agaricales</taxon>
        <taxon>Marasmiineae</taxon>
        <taxon>Omphalotaceae</taxon>
        <taxon>Rhodocollybia</taxon>
    </lineage>
</organism>